<proteinExistence type="predicted"/>
<comment type="caution">
    <text evidence="1">The sequence shown here is derived from an EMBL/GenBank/DDBJ whole genome shotgun (WGS) entry which is preliminary data.</text>
</comment>
<gene>
    <name evidence="1" type="ORF">V1478_013416</name>
</gene>
<evidence type="ECO:0000313" key="1">
    <source>
        <dbReference type="EMBL" id="KAL2717716.1"/>
    </source>
</evidence>
<organism evidence="1 2">
    <name type="scientific">Vespula squamosa</name>
    <name type="common">Southern yellow jacket</name>
    <name type="synonym">Wasp</name>
    <dbReference type="NCBI Taxonomy" id="30214"/>
    <lineage>
        <taxon>Eukaryota</taxon>
        <taxon>Metazoa</taxon>
        <taxon>Ecdysozoa</taxon>
        <taxon>Arthropoda</taxon>
        <taxon>Hexapoda</taxon>
        <taxon>Insecta</taxon>
        <taxon>Pterygota</taxon>
        <taxon>Neoptera</taxon>
        <taxon>Endopterygota</taxon>
        <taxon>Hymenoptera</taxon>
        <taxon>Apocrita</taxon>
        <taxon>Aculeata</taxon>
        <taxon>Vespoidea</taxon>
        <taxon>Vespidae</taxon>
        <taxon>Vespinae</taxon>
        <taxon>Vespula</taxon>
    </lineage>
</organism>
<accession>A0ABD2AAS2</accession>
<dbReference type="EMBL" id="JAUDFV010000153">
    <property type="protein sequence ID" value="KAL2717716.1"/>
    <property type="molecule type" value="Genomic_DNA"/>
</dbReference>
<keyword evidence="2" id="KW-1185">Reference proteome</keyword>
<dbReference type="AlphaFoldDB" id="A0ABD2AAS2"/>
<dbReference type="Proteomes" id="UP001607302">
    <property type="component" value="Unassembled WGS sequence"/>
</dbReference>
<reference evidence="1 2" key="1">
    <citation type="journal article" date="2024" name="Ann. Entomol. Soc. Am.">
        <title>Genomic analyses of the southern and eastern yellowjacket wasps (Hymenoptera: Vespidae) reveal evolutionary signatures of social life.</title>
        <authorList>
            <person name="Catto M.A."/>
            <person name="Caine P.B."/>
            <person name="Orr S.E."/>
            <person name="Hunt B.G."/>
            <person name="Goodisman M.A.D."/>
        </authorList>
    </citation>
    <scope>NUCLEOTIDE SEQUENCE [LARGE SCALE GENOMIC DNA]</scope>
    <source>
        <strain evidence="1">233</strain>
        <tissue evidence="1">Head and thorax</tissue>
    </source>
</reference>
<evidence type="ECO:0000313" key="2">
    <source>
        <dbReference type="Proteomes" id="UP001607302"/>
    </source>
</evidence>
<protein>
    <submittedName>
        <fullName evidence="1">Uncharacterized protein</fullName>
    </submittedName>
</protein>
<sequence length="62" mass="7384">MKVISFGENDCIEYNFITSVDFSDLMIQKSSSRLQFCDPKLYIYDHKNTFSTLKEHTFYCLK</sequence>
<name>A0ABD2AAS2_VESSQ</name>